<dbReference type="InterPro" id="IPR050807">
    <property type="entry name" value="TransReg_Diox_bact_type"/>
</dbReference>
<evidence type="ECO:0000256" key="1">
    <source>
        <dbReference type="ARBA" id="ARBA00023125"/>
    </source>
</evidence>
<sequence length="125" mass="14098">MSHKQRSDPEARRFGRHIRALRSERGLTQELLAERSGLSADSVRSLENGKFSPSRGTLRKLCTGLDLQMSTFFLLYETGGRRGEHELLDLLRTRSPAELRALTAIVRELIAQLDQLSPPEVEGQL</sequence>
<proteinExistence type="predicted"/>
<dbReference type="RefSeq" id="WP_006971273.1">
    <property type="nucleotide sequence ID" value="NZ_ABCS01000018.1"/>
</dbReference>
<dbReference type="PANTHER" id="PTHR46797:SF2">
    <property type="entry name" value="TRANSCRIPTIONAL REGULATOR"/>
    <property type="match status" value="1"/>
</dbReference>
<dbReference type="Pfam" id="PF13560">
    <property type="entry name" value="HTH_31"/>
    <property type="match status" value="1"/>
</dbReference>
<dbReference type="GO" id="GO:0003677">
    <property type="term" value="F:DNA binding"/>
    <property type="evidence" value="ECO:0007669"/>
    <property type="project" value="UniProtKB-KW"/>
</dbReference>
<dbReference type="PROSITE" id="PS50943">
    <property type="entry name" value="HTH_CROC1"/>
    <property type="match status" value="1"/>
</dbReference>
<gene>
    <name evidence="3" type="ORF">PPSIR1_21174</name>
</gene>
<dbReference type="InterPro" id="IPR010982">
    <property type="entry name" value="Lambda_DNA-bd_dom_sf"/>
</dbReference>
<reference evidence="3 4" key="1">
    <citation type="submission" date="2007-06" db="EMBL/GenBank/DDBJ databases">
        <authorList>
            <person name="Shimkets L."/>
            <person name="Ferriera S."/>
            <person name="Johnson J."/>
            <person name="Kravitz S."/>
            <person name="Beeson K."/>
            <person name="Sutton G."/>
            <person name="Rogers Y.-H."/>
            <person name="Friedman R."/>
            <person name="Frazier M."/>
            <person name="Venter J.C."/>
        </authorList>
    </citation>
    <scope>NUCLEOTIDE SEQUENCE [LARGE SCALE GENOMIC DNA]</scope>
    <source>
        <strain evidence="3 4">SIR-1</strain>
    </source>
</reference>
<dbReference type="STRING" id="391625.PPSIR1_21174"/>
<comment type="caution">
    <text evidence="3">The sequence shown here is derived from an EMBL/GenBank/DDBJ whole genome shotgun (WGS) entry which is preliminary data.</text>
</comment>
<dbReference type="CDD" id="cd00093">
    <property type="entry name" value="HTH_XRE"/>
    <property type="match status" value="1"/>
</dbReference>
<dbReference type="GO" id="GO:0003700">
    <property type="term" value="F:DNA-binding transcription factor activity"/>
    <property type="evidence" value="ECO:0007669"/>
    <property type="project" value="TreeGrafter"/>
</dbReference>
<dbReference type="SUPFAM" id="SSF47413">
    <property type="entry name" value="lambda repressor-like DNA-binding domains"/>
    <property type="match status" value="1"/>
</dbReference>
<dbReference type="GO" id="GO:0005829">
    <property type="term" value="C:cytosol"/>
    <property type="evidence" value="ECO:0007669"/>
    <property type="project" value="TreeGrafter"/>
</dbReference>
<organism evidence="3 4">
    <name type="scientific">Plesiocystis pacifica SIR-1</name>
    <dbReference type="NCBI Taxonomy" id="391625"/>
    <lineage>
        <taxon>Bacteria</taxon>
        <taxon>Pseudomonadati</taxon>
        <taxon>Myxococcota</taxon>
        <taxon>Polyangia</taxon>
        <taxon>Nannocystales</taxon>
        <taxon>Nannocystaceae</taxon>
        <taxon>Plesiocystis</taxon>
    </lineage>
</organism>
<dbReference type="OrthoDB" id="5511017at2"/>
<dbReference type="InterPro" id="IPR001387">
    <property type="entry name" value="Cro/C1-type_HTH"/>
</dbReference>
<name>A6G3H4_9BACT</name>
<dbReference type="eggNOG" id="COG1813">
    <property type="taxonomic scope" value="Bacteria"/>
</dbReference>
<evidence type="ECO:0000259" key="2">
    <source>
        <dbReference type="PROSITE" id="PS50943"/>
    </source>
</evidence>
<dbReference type="EMBL" id="ABCS01000018">
    <property type="protein sequence ID" value="EDM79581.1"/>
    <property type="molecule type" value="Genomic_DNA"/>
</dbReference>
<dbReference type="Proteomes" id="UP000005801">
    <property type="component" value="Unassembled WGS sequence"/>
</dbReference>
<feature type="domain" description="HTH cro/C1-type" evidence="2">
    <location>
        <begin position="18"/>
        <end position="72"/>
    </location>
</feature>
<keyword evidence="1 3" id="KW-0238">DNA-binding</keyword>
<dbReference type="Gene3D" id="1.10.260.40">
    <property type="entry name" value="lambda repressor-like DNA-binding domains"/>
    <property type="match status" value="1"/>
</dbReference>
<evidence type="ECO:0000313" key="3">
    <source>
        <dbReference type="EMBL" id="EDM79581.1"/>
    </source>
</evidence>
<accession>A6G3H4</accession>
<dbReference type="AlphaFoldDB" id="A6G3H4"/>
<evidence type="ECO:0000313" key="4">
    <source>
        <dbReference type="Proteomes" id="UP000005801"/>
    </source>
</evidence>
<protein>
    <submittedName>
        <fullName evidence="3">DNA-binding protein</fullName>
    </submittedName>
</protein>
<keyword evidence="4" id="KW-1185">Reference proteome</keyword>
<dbReference type="SMART" id="SM00530">
    <property type="entry name" value="HTH_XRE"/>
    <property type="match status" value="1"/>
</dbReference>
<dbReference type="PANTHER" id="PTHR46797">
    <property type="entry name" value="HTH-TYPE TRANSCRIPTIONAL REGULATOR"/>
    <property type="match status" value="1"/>
</dbReference>